<sequence length="70" mass="7757">MTNGGMNKHKMIPSEINKIIGSSKEMTRSPGDSSAAANTANIDIISVRKTRKNLFSNVMTPFYKNGYPFF</sequence>
<evidence type="ECO:0000313" key="2">
    <source>
        <dbReference type="Proteomes" id="UP000002878"/>
    </source>
</evidence>
<name>I2C1S7_BACAY</name>
<protein>
    <submittedName>
        <fullName evidence="1">Uncharacterized protein</fullName>
    </submittedName>
</protein>
<dbReference type="AlphaFoldDB" id="I2C1S7"/>
<dbReference type="Proteomes" id="UP000002878">
    <property type="component" value="Chromosome"/>
</dbReference>
<dbReference type="PATRIC" id="fig|1126211.3.peg.514"/>
<dbReference type="EMBL" id="CP003332">
    <property type="protein sequence ID" value="AFJ60601.1"/>
    <property type="molecule type" value="Genomic_DNA"/>
</dbReference>
<evidence type="ECO:0000313" key="1">
    <source>
        <dbReference type="EMBL" id="AFJ60601.1"/>
    </source>
</evidence>
<proteinExistence type="predicted"/>
<accession>I2C1S7</accession>
<gene>
    <name evidence="1" type="ORF">MUS_0528</name>
</gene>
<organism evidence="1 2">
    <name type="scientific">Bacillus amyloliquefaciens (strain Y2)</name>
    <name type="common">Bacillus amyloliquefaciens subsp. plantarum (strain B9601-Y2)</name>
    <dbReference type="NCBI Taxonomy" id="1155777"/>
    <lineage>
        <taxon>Bacteria</taxon>
        <taxon>Bacillati</taxon>
        <taxon>Bacillota</taxon>
        <taxon>Bacilli</taxon>
        <taxon>Bacillales</taxon>
        <taxon>Bacillaceae</taxon>
        <taxon>Bacillus</taxon>
        <taxon>Bacillus amyloliquefaciens group</taxon>
    </lineage>
</organism>
<dbReference type="KEGG" id="bqy:MUS_0528"/>
<dbReference type="HOGENOM" id="CLU_2749099_0_0_9"/>
<reference evidence="1 2" key="1">
    <citation type="journal article" date="2012" name="J. Biotechnol.">
        <title>Genome sequence of the plant growth promoting strain Bacillus amyloliquefaciens subsp. plantarum B9601-Y2 and expression of mersacidin and other secondary metabolites.</title>
        <authorList>
            <person name="He P."/>
            <person name="Hao K."/>
            <person name="Blom J."/>
            <person name="Ruckert C."/>
            <person name="Vater J."/>
            <person name="Mao Z."/>
            <person name="Wu Y."/>
            <person name="Hou M."/>
            <person name="He P."/>
            <person name="He Y."/>
            <person name="Borriss R."/>
        </authorList>
    </citation>
    <scope>NUCLEOTIDE SEQUENCE [LARGE SCALE GENOMIC DNA]</scope>
    <source>
        <strain evidence="1">Y2</strain>
    </source>
</reference>